<keyword evidence="1" id="KW-0472">Membrane</keyword>
<protein>
    <submittedName>
        <fullName evidence="2">Uncharacterized protein</fullName>
    </submittedName>
</protein>
<sequence>MKPSKTMASGVVGGWPFVAWGVVIRGMTAVSTPFHPLLPPELLR</sequence>
<dbReference type="AlphaFoldDB" id="I3UVI0"/>
<accession>I3UVI0</accession>
<dbReference type="Proteomes" id="UP000005268">
    <property type="component" value="Chromosome"/>
</dbReference>
<evidence type="ECO:0000313" key="2">
    <source>
        <dbReference type="EMBL" id="AFK69501.1"/>
    </source>
</evidence>
<dbReference type="EMBL" id="CP003588">
    <property type="protein sequence ID" value="AFK69501.1"/>
    <property type="molecule type" value="Genomic_DNA"/>
</dbReference>
<evidence type="ECO:0000256" key="1">
    <source>
        <dbReference type="SAM" id="Phobius"/>
    </source>
</evidence>
<gene>
    <name evidence="2" type="ORF">YSA_05056</name>
</gene>
<name>I3UVI0_PSEPU</name>
<reference evidence="2 3" key="1">
    <citation type="journal article" date="2012" name="J. Bacteriol.">
        <title>Complete Genome Sequence of the Naphthalene-Degrading Pseudomonas putida Strain ND6.</title>
        <authorList>
            <person name="Li S."/>
            <person name="Zhao H."/>
            <person name="Li Y."/>
            <person name="Niu S."/>
            <person name="Cai B."/>
        </authorList>
    </citation>
    <scope>NUCLEOTIDE SEQUENCE [LARGE SCALE GENOMIC DNA]</scope>
    <source>
        <strain evidence="2 3">ND6</strain>
    </source>
</reference>
<evidence type="ECO:0000313" key="3">
    <source>
        <dbReference type="Proteomes" id="UP000005268"/>
    </source>
</evidence>
<dbReference type="HOGENOM" id="CLU_3220913_0_0_6"/>
<proteinExistence type="predicted"/>
<keyword evidence="1" id="KW-0812">Transmembrane</keyword>
<keyword evidence="1" id="KW-1133">Transmembrane helix</keyword>
<dbReference type="KEGG" id="ppi:YSA_05056"/>
<feature type="transmembrane region" description="Helical" evidence="1">
    <location>
        <begin position="12"/>
        <end position="34"/>
    </location>
</feature>
<organism evidence="2 3">
    <name type="scientific">Pseudomonas putida ND6</name>
    <dbReference type="NCBI Taxonomy" id="231023"/>
    <lineage>
        <taxon>Bacteria</taxon>
        <taxon>Pseudomonadati</taxon>
        <taxon>Pseudomonadota</taxon>
        <taxon>Gammaproteobacteria</taxon>
        <taxon>Pseudomonadales</taxon>
        <taxon>Pseudomonadaceae</taxon>
        <taxon>Pseudomonas</taxon>
    </lineage>
</organism>